<dbReference type="SUPFAM" id="SSF54106">
    <property type="entry name" value="LysM domain"/>
    <property type="match status" value="1"/>
</dbReference>
<sequence>MQHDTRDDQASSLRNQLENRQEKAPLPPRSEIHQSIKKKIKWKLSFPFIRFILLLFIVIILLLLTIKFWGGEYLSSAETEKVNHEVEQVFVKFNQSTTSKISTVSTKNEITMHEVERMDTLFSISKEYYGTEDYVKAIIDANQIQNKTIIVGEKIIIPTITD</sequence>
<feature type="domain" description="LysM" evidence="3">
    <location>
        <begin position="111"/>
        <end position="157"/>
    </location>
</feature>
<evidence type="ECO:0000259" key="3">
    <source>
        <dbReference type="PROSITE" id="PS51782"/>
    </source>
</evidence>
<dbReference type="Gene3D" id="3.10.350.10">
    <property type="entry name" value="LysM domain"/>
    <property type="match status" value="1"/>
</dbReference>
<keyword evidence="2" id="KW-0812">Transmembrane</keyword>
<comment type="caution">
    <text evidence="4">The sequence shown here is derived from an EMBL/GenBank/DDBJ whole genome shotgun (WGS) entry which is preliminary data.</text>
</comment>
<keyword evidence="2" id="KW-1133">Transmembrane helix</keyword>
<dbReference type="Pfam" id="PF01476">
    <property type="entry name" value="LysM"/>
    <property type="match status" value="1"/>
</dbReference>
<dbReference type="PROSITE" id="PS51782">
    <property type="entry name" value="LYSM"/>
    <property type="match status" value="1"/>
</dbReference>
<dbReference type="Proteomes" id="UP000019102">
    <property type="component" value="Unassembled WGS sequence"/>
</dbReference>
<evidence type="ECO:0000256" key="1">
    <source>
        <dbReference type="SAM" id="MobiDB-lite"/>
    </source>
</evidence>
<keyword evidence="5" id="KW-1185">Reference proteome</keyword>
<protein>
    <recommendedName>
        <fullName evidence="3">LysM domain-containing protein</fullName>
    </recommendedName>
</protein>
<evidence type="ECO:0000313" key="4">
    <source>
        <dbReference type="EMBL" id="GAE91334.1"/>
    </source>
</evidence>
<evidence type="ECO:0000256" key="2">
    <source>
        <dbReference type="SAM" id="Phobius"/>
    </source>
</evidence>
<dbReference type="OrthoDB" id="2583609at2"/>
<reference evidence="4 5" key="1">
    <citation type="journal article" date="2014" name="Genome Announc.">
        <title>Draft Genome Sequence of the Boron-Tolerant and Moderately Halotolerant Bacterium Gracilibacillus boraciitolerans JCM 21714T.</title>
        <authorList>
            <person name="Ahmed I."/>
            <person name="Oshima K."/>
            <person name="Suda W."/>
            <person name="Kitamura K."/>
            <person name="Iida T."/>
            <person name="Ohmori Y."/>
            <person name="Fujiwara T."/>
            <person name="Hattori M."/>
            <person name="Ohkuma M."/>
        </authorList>
    </citation>
    <scope>NUCLEOTIDE SEQUENCE [LARGE SCALE GENOMIC DNA]</scope>
    <source>
        <strain evidence="4 5">JCM 21714</strain>
    </source>
</reference>
<feature type="transmembrane region" description="Helical" evidence="2">
    <location>
        <begin position="48"/>
        <end position="69"/>
    </location>
</feature>
<dbReference type="RefSeq" id="WP_035721035.1">
    <property type="nucleotide sequence ID" value="NZ_BAVS01000001.1"/>
</dbReference>
<evidence type="ECO:0000313" key="5">
    <source>
        <dbReference type="Proteomes" id="UP000019102"/>
    </source>
</evidence>
<dbReference type="SMART" id="SM00257">
    <property type="entry name" value="LysM"/>
    <property type="match status" value="1"/>
</dbReference>
<accession>W4VEZ6</accession>
<dbReference type="AlphaFoldDB" id="W4VEZ6"/>
<feature type="region of interest" description="Disordered" evidence="1">
    <location>
        <begin position="1"/>
        <end position="29"/>
    </location>
</feature>
<dbReference type="STRING" id="1298598.JCM21714_282"/>
<proteinExistence type="predicted"/>
<name>W4VEZ6_9BACI</name>
<dbReference type="eggNOG" id="COG1388">
    <property type="taxonomic scope" value="Bacteria"/>
</dbReference>
<dbReference type="InterPro" id="IPR036779">
    <property type="entry name" value="LysM_dom_sf"/>
</dbReference>
<keyword evidence="2" id="KW-0472">Membrane</keyword>
<dbReference type="InterPro" id="IPR018392">
    <property type="entry name" value="LysM"/>
</dbReference>
<gene>
    <name evidence="4" type="ORF">JCM21714_282</name>
</gene>
<organism evidence="4 5">
    <name type="scientific">Gracilibacillus boraciitolerans JCM 21714</name>
    <dbReference type="NCBI Taxonomy" id="1298598"/>
    <lineage>
        <taxon>Bacteria</taxon>
        <taxon>Bacillati</taxon>
        <taxon>Bacillota</taxon>
        <taxon>Bacilli</taxon>
        <taxon>Bacillales</taxon>
        <taxon>Bacillaceae</taxon>
        <taxon>Gracilibacillus</taxon>
    </lineage>
</organism>
<dbReference type="EMBL" id="BAVS01000001">
    <property type="protein sequence ID" value="GAE91334.1"/>
    <property type="molecule type" value="Genomic_DNA"/>
</dbReference>